<evidence type="ECO:0000313" key="1">
    <source>
        <dbReference type="EMBL" id="KAI9900084.1"/>
    </source>
</evidence>
<reference evidence="1" key="1">
    <citation type="submission" date="2022-10" db="EMBL/GenBank/DDBJ databases">
        <title>Complete Genome of Trichothecium roseum strain YXFP-22015, a Plant Pathogen Isolated from Citrus.</title>
        <authorList>
            <person name="Wang Y."/>
            <person name="Zhu L."/>
        </authorList>
    </citation>
    <scope>NUCLEOTIDE SEQUENCE</scope>
    <source>
        <strain evidence="1">YXFP-22015</strain>
    </source>
</reference>
<keyword evidence="2" id="KW-1185">Reference proteome</keyword>
<dbReference type="Proteomes" id="UP001163324">
    <property type="component" value="Chromosome 4"/>
</dbReference>
<proteinExistence type="predicted"/>
<name>A0ACC0V0Z2_9HYPO</name>
<comment type="caution">
    <text evidence="1">The sequence shown here is derived from an EMBL/GenBank/DDBJ whole genome shotgun (WGS) entry which is preliminary data.</text>
</comment>
<gene>
    <name evidence="1" type="ORF">N3K66_004346</name>
</gene>
<evidence type="ECO:0000313" key="2">
    <source>
        <dbReference type="Proteomes" id="UP001163324"/>
    </source>
</evidence>
<sequence>MKISTASTITLMAAGAEALIGGKKPPVMPDPHVVDGFTWSDPFSSTSITSFEASCQATSTFPASEYTLVDLTEPAPKGLKPWSEGLKKFFTGREYPGGWSGIDVHGPSRSLLMMEYKDVPLEVKEWIEGRGSEGDEGKALFAVFDKPTEASEKVENIVDFSSPADRALDESKIMVFAPGALYHILPLWAAGGSDCKDKLVDIDSYSPQPEADKVVAWLDHDSPKQKKMQFHVKAHVLKGEAPAQESIRQEL</sequence>
<protein>
    <submittedName>
        <fullName evidence="1">Uncharacterized protein</fullName>
    </submittedName>
</protein>
<organism evidence="1 2">
    <name type="scientific">Trichothecium roseum</name>
    <dbReference type="NCBI Taxonomy" id="47278"/>
    <lineage>
        <taxon>Eukaryota</taxon>
        <taxon>Fungi</taxon>
        <taxon>Dikarya</taxon>
        <taxon>Ascomycota</taxon>
        <taxon>Pezizomycotina</taxon>
        <taxon>Sordariomycetes</taxon>
        <taxon>Hypocreomycetidae</taxon>
        <taxon>Hypocreales</taxon>
        <taxon>Hypocreales incertae sedis</taxon>
        <taxon>Trichothecium</taxon>
    </lineage>
</organism>
<accession>A0ACC0V0Z2</accession>
<dbReference type="EMBL" id="CM047943">
    <property type="protein sequence ID" value="KAI9900084.1"/>
    <property type="molecule type" value="Genomic_DNA"/>
</dbReference>